<dbReference type="GO" id="GO:0005576">
    <property type="term" value="C:extracellular region"/>
    <property type="evidence" value="ECO:0007669"/>
    <property type="project" value="InterPro"/>
</dbReference>
<dbReference type="InterPro" id="IPR036444">
    <property type="entry name" value="PLipase_A2_dom_sf"/>
</dbReference>
<dbReference type="EMBL" id="CANTFL010001342">
    <property type="protein sequence ID" value="CAI5737645.1"/>
    <property type="molecule type" value="Genomic_DNA"/>
</dbReference>
<dbReference type="SUPFAM" id="SSF48619">
    <property type="entry name" value="Phospholipase A2, PLA2"/>
    <property type="match status" value="1"/>
</dbReference>
<name>A0AAV0ULC6_HYABA</name>
<dbReference type="GO" id="GO:0004623">
    <property type="term" value="F:phospholipase A2 activity"/>
    <property type="evidence" value="ECO:0007669"/>
    <property type="project" value="InterPro"/>
</dbReference>
<dbReference type="PANTHER" id="PTHR12824">
    <property type="entry name" value="GROUP XII SECRETORY PHOSPHOLIPASE A2 FAMILY MEMBER"/>
    <property type="match status" value="1"/>
</dbReference>
<dbReference type="AlphaFoldDB" id="A0AAV0ULC6"/>
<dbReference type="Gene3D" id="1.20.90.10">
    <property type="entry name" value="Phospholipase A2 domain"/>
    <property type="match status" value="1"/>
</dbReference>
<protein>
    <recommendedName>
        <fullName evidence="5">Phospholipase A2</fullName>
    </recommendedName>
</protein>
<dbReference type="InterPro" id="IPR010711">
    <property type="entry name" value="PLA2G12"/>
</dbReference>
<reference evidence="3" key="1">
    <citation type="submission" date="2022-12" db="EMBL/GenBank/DDBJ databases">
        <authorList>
            <person name="Webb A."/>
        </authorList>
    </citation>
    <scope>NUCLEOTIDE SEQUENCE</scope>
    <source>
        <strain evidence="3">Hp1</strain>
    </source>
</reference>
<feature type="compositionally biased region" description="Basic and acidic residues" evidence="1">
    <location>
        <begin position="225"/>
        <end position="239"/>
    </location>
</feature>
<dbReference type="Pfam" id="PF06951">
    <property type="entry name" value="PLA2G12"/>
    <property type="match status" value="1"/>
</dbReference>
<accession>A0AAV0ULC6</accession>
<evidence type="ECO:0000313" key="4">
    <source>
        <dbReference type="Proteomes" id="UP001162031"/>
    </source>
</evidence>
<sequence>MVLSRPLLLCCALSAANVNASADFPDLGKYTQLCEPYTCRAKRALVPVKDFEFTTNGCGTSGMSVTSNQEFLECCNWHDACYSVCGMPKANCEKRFQKCLKEKCGDVRDATKRGECLSAARIFYVSANMIACPAFHDAQKEACECVPTKEAADAIRERLVYFLEVNGAPEDELADEALDALLAKYKGREHTMFLRLLKKYPDALKLDPQKSNYLDDVVRDADESLKDMEKNEAATRGTDEYVDEHEEL</sequence>
<proteinExistence type="predicted"/>
<dbReference type="GO" id="GO:0006644">
    <property type="term" value="P:phospholipid metabolic process"/>
    <property type="evidence" value="ECO:0007669"/>
    <property type="project" value="InterPro"/>
</dbReference>
<evidence type="ECO:0000256" key="1">
    <source>
        <dbReference type="SAM" id="MobiDB-lite"/>
    </source>
</evidence>
<dbReference type="GO" id="GO:0016042">
    <property type="term" value="P:lipid catabolic process"/>
    <property type="evidence" value="ECO:0007669"/>
    <property type="project" value="InterPro"/>
</dbReference>
<dbReference type="PANTHER" id="PTHR12824:SF8">
    <property type="entry name" value="GXIVSPLA2, ISOFORM A"/>
    <property type="match status" value="1"/>
</dbReference>
<feature type="chain" id="PRO_5043751484" description="Phospholipase A2" evidence="2">
    <location>
        <begin position="23"/>
        <end position="248"/>
    </location>
</feature>
<dbReference type="GO" id="GO:0050482">
    <property type="term" value="P:arachidonate secretion"/>
    <property type="evidence" value="ECO:0007669"/>
    <property type="project" value="InterPro"/>
</dbReference>
<evidence type="ECO:0000313" key="3">
    <source>
        <dbReference type="EMBL" id="CAI5737645.1"/>
    </source>
</evidence>
<evidence type="ECO:0000256" key="2">
    <source>
        <dbReference type="SAM" id="SignalP"/>
    </source>
</evidence>
<keyword evidence="2" id="KW-0732">Signal</keyword>
<feature type="region of interest" description="Disordered" evidence="1">
    <location>
        <begin position="225"/>
        <end position="248"/>
    </location>
</feature>
<feature type="signal peptide" evidence="2">
    <location>
        <begin position="1"/>
        <end position="22"/>
    </location>
</feature>
<evidence type="ECO:0008006" key="5">
    <source>
        <dbReference type="Google" id="ProtNLM"/>
    </source>
</evidence>
<keyword evidence="4" id="KW-1185">Reference proteome</keyword>
<gene>
    <name evidence="3" type="ORF">HBR001_LOCUS7224</name>
</gene>
<organism evidence="3 4">
    <name type="scientific">Hyaloperonospora brassicae</name>
    <name type="common">Brassica downy mildew</name>
    <name type="synonym">Peronospora brassicae</name>
    <dbReference type="NCBI Taxonomy" id="162125"/>
    <lineage>
        <taxon>Eukaryota</taxon>
        <taxon>Sar</taxon>
        <taxon>Stramenopiles</taxon>
        <taxon>Oomycota</taxon>
        <taxon>Peronosporomycetes</taxon>
        <taxon>Peronosporales</taxon>
        <taxon>Peronosporaceae</taxon>
        <taxon>Hyaloperonospora</taxon>
    </lineage>
</organism>
<dbReference type="GO" id="GO:0005509">
    <property type="term" value="F:calcium ion binding"/>
    <property type="evidence" value="ECO:0007669"/>
    <property type="project" value="InterPro"/>
</dbReference>
<comment type="caution">
    <text evidence="3">The sequence shown here is derived from an EMBL/GenBank/DDBJ whole genome shotgun (WGS) entry which is preliminary data.</text>
</comment>
<dbReference type="Proteomes" id="UP001162031">
    <property type="component" value="Unassembled WGS sequence"/>
</dbReference>